<dbReference type="Gene3D" id="3.60.21.10">
    <property type="match status" value="1"/>
</dbReference>
<dbReference type="Proteomes" id="UP000005632">
    <property type="component" value="Chromosome"/>
</dbReference>
<dbReference type="AlphaFoldDB" id="G8QS34"/>
<dbReference type="EMBL" id="CP003155">
    <property type="protein sequence ID" value="AEV28895.1"/>
    <property type="molecule type" value="Genomic_DNA"/>
</dbReference>
<evidence type="ECO:0000313" key="2">
    <source>
        <dbReference type="EMBL" id="AEV28895.1"/>
    </source>
</evidence>
<dbReference type="KEGG" id="sgp:SpiGrapes_1072"/>
<dbReference type="eggNOG" id="COG1409">
    <property type="taxonomic scope" value="Bacteria"/>
</dbReference>
<dbReference type="InterPro" id="IPR029052">
    <property type="entry name" value="Metallo-depent_PP-like"/>
</dbReference>
<reference evidence="2 3" key="1">
    <citation type="submission" date="2011-11" db="EMBL/GenBank/DDBJ databases">
        <title>Complete sequence of Spirochaeta sp. grapes.</title>
        <authorList>
            <consortium name="US DOE Joint Genome Institute"/>
            <person name="Lucas S."/>
            <person name="Han J."/>
            <person name="Lapidus A."/>
            <person name="Cheng J.-F."/>
            <person name="Goodwin L."/>
            <person name="Pitluck S."/>
            <person name="Peters L."/>
            <person name="Ovchinnikova G."/>
            <person name="Munk A.C."/>
            <person name="Detter J.C."/>
            <person name="Han C."/>
            <person name="Tapia R."/>
            <person name="Land M."/>
            <person name="Hauser L."/>
            <person name="Kyrpides N."/>
            <person name="Ivanova N."/>
            <person name="Pagani I."/>
            <person name="Ritalahtilisa K."/>
            <person name="Loeffler F."/>
            <person name="Woyke T."/>
        </authorList>
    </citation>
    <scope>NUCLEOTIDE SEQUENCE [LARGE SCALE GENOMIC DNA]</scope>
    <source>
        <strain evidence="3">ATCC BAA-1885 / DSM 22778 / Grapes</strain>
    </source>
</reference>
<dbReference type="PANTHER" id="PTHR32440:SF0">
    <property type="entry name" value="PHOSPHATASE DCR2-RELATED"/>
    <property type="match status" value="1"/>
</dbReference>
<gene>
    <name evidence="2" type="ordered locus">SpiGrapes_1072</name>
</gene>
<dbReference type="PANTHER" id="PTHR32440">
    <property type="entry name" value="PHOSPHATASE DCR2-RELATED-RELATED"/>
    <property type="match status" value="1"/>
</dbReference>
<evidence type="ECO:0000259" key="1">
    <source>
        <dbReference type="Pfam" id="PF00149"/>
    </source>
</evidence>
<dbReference type="OrthoDB" id="9816081at2"/>
<organism evidence="2 3">
    <name type="scientific">Sphaerochaeta pleomorpha (strain ATCC BAA-1885 / DSM 22778 / Grapes)</name>
    <dbReference type="NCBI Taxonomy" id="158190"/>
    <lineage>
        <taxon>Bacteria</taxon>
        <taxon>Pseudomonadati</taxon>
        <taxon>Spirochaetota</taxon>
        <taxon>Spirochaetia</taxon>
        <taxon>Spirochaetales</taxon>
        <taxon>Sphaerochaetaceae</taxon>
        <taxon>Sphaerochaeta</taxon>
    </lineage>
</organism>
<dbReference type="GO" id="GO:0005737">
    <property type="term" value="C:cytoplasm"/>
    <property type="evidence" value="ECO:0007669"/>
    <property type="project" value="TreeGrafter"/>
</dbReference>
<keyword evidence="3" id="KW-1185">Reference proteome</keyword>
<dbReference type="RefSeq" id="WP_014269744.1">
    <property type="nucleotide sequence ID" value="NC_016633.1"/>
</dbReference>
<proteinExistence type="predicted"/>
<dbReference type="GO" id="GO:0016788">
    <property type="term" value="F:hydrolase activity, acting on ester bonds"/>
    <property type="evidence" value="ECO:0007669"/>
    <property type="project" value="TreeGrafter"/>
</dbReference>
<evidence type="ECO:0000313" key="3">
    <source>
        <dbReference type="Proteomes" id="UP000005632"/>
    </source>
</evidence>
<dbReference type="STRING" id="158190.SpiGrapes_1072"/>
<dbReference type="Pfam" id="PF00149">
    <property type="entry name" value="Metallophos"/>
    <property type="match status" value="1"/>
</dbReference>
<protein>
    <submittedName>
        <fullName evidence="2">Putative phosphohydrolase</fullName>
    </submittedName>
</protein>
<keyword evidence="2" id="KW-0378">Hydrolase</keyword>
<accession>G8QS34</accession>
<dbReference type="HOGENOM" id="CLU_019692_0_1_12"/>
<sequence>MKNQHRTSIIVFACLLLVLGFLSYSVIDRLLNTKTFESVDRETEVFQIPQHPYSEKEAETAGNAFPLEYPEDGKFTILWGTDFHLRRGPFANRDKIYSLLEKAFAETDPDLTVITGDLLFSFNGKAMLSEFAAFMEKNKQYWAYCLGNHDGEYTYTRKQLASQLAEYPHALFSSGEDWVLGESNYVITLTEQGKPVQALVFLDSHDARAYAKRIGPDYIYPSQVAWYRWVSEGLGKVPLYTFFHIPLPEYKELWESGKAEGLQHDSKINAPLENSGFFEAMVEDGDTVATFCGHDHLNDFSGNLEGIELVTGRSASYGSYGASDFPKGVKTLTLYRNKTPFAMHTYTIDDWQL</sequence>
<name>G8QS34_SPHPG</name>
<feature type="domain" description="Calcineurin-like phosphoesterase" evidence="1">
    <location>
        <begin position="77"/>
        <end position="296"/>
    </location>
</feature>
<dbReference type="InterPro" id="IPR004843">
    <property type="entry name" value="Calcineurin-like_PHP"/>
</dbReference>
<dbReference type="SUPFAM" id="SSF56300">
    <property type="entry name" value="Metallo-dependent phosphatases"/>
    <property type="match status" value="1"/>
</dbReference>